<dbReference type="InterPro" id="IPR000971">
    <property type="entry name" value="Globin"/>
</dbReference>
<dbReference type="AlphaFoldDB" id="O02567"/>
<dbReference type="CDD" id="cd01040">
    <property type="entry name" value="Mb-like"/>
    <property type="match status" value="1"/>
</dbReference>
<evidence type="ECO:0000256" key="1">
    <source>
        <dbReference type="ARBA" id="ARBA00011245"/>
    </source>
</evidence>
<keyword evidence="3 11" id="KW-0813">Transport</keyword>
<dbReference type="InterPro" id="IPR044399">
    <property type="entry name" value="Mb-like_M"/>
</dbReference>
<evidence type="ECO:0000256" key="6">
    <source>
        <dbReference type="ARBA" id="ARBA00022723"/>
    </source>
</evidence>
<dbReference type="InterPro" id="IPR013314">
    <property type="entry name" value="Globin_lamprey/hagfish"/>
</dbReference>
<dbReference type="Gene3D" id="1.10.490.10">
    <property type="entry name" value="Globins"/>
    <property type="match status" value="1"/>
</dbReference>
<comment type="similarity">
    <text evidence="11">Belongs to the globin family.</text>
</comment>
<dbReference type="GO" id="GO:0016491">
    <property type="term" value="F:oxidoreductase activity"/>
    <property type="evidence" value="ECO:0007669"/>
    <property type="project" value="TreeGrafter"/>
</dbReference>
<dbReference type="Pfam" id="PF00042">
    <property type="entry name" value="Globin"/>
    <property type="match status" value="1"/>
</dbReference>
<dbReference type="GO" id="GO:0005506">
    <property type="term" value="F:iron ion binding"/>
    <property type="evidence" value="ECO:0007669"/>
    <property type="project" value="InterPro"/>
</dbReference>
<evidence type="ECO:0000256" key="10">
    <source>
        <dbReference type="ARBA" id="ARBA00030087"/>
    </source>
</evidence>
<evidence type="ECO:0000313" key="13">
    <source>
        <dbReference type="EMBL" id="BAA19794.1"/>
    </source>
</evidence>
<keyword evidence="9" id="KW-0514">Muscle protein</keyword>
<dbReference type="GO" id="GO:0005344">
    <property type="term" value="F:oxygen carrier activity"/>
    <property type="evidence" value="ECO:0007669"/>
    <property type="project" value="UniProtKB-KW"/>
</dbReference>
<evidence type="ECO:0000256" key="2">
    <source>
        <dbReference type="ARBA" id="ARBA00013895"/>
    </source>
</evidence>
<evidence type="ECO:0000259" key="12">
    <source>
        <dbReference type="PROSITE" id="PS01033"/>
    </source>
</evidence>
<evidence type="ECO:0000256" key="5">
    <source>
        <dbReference type="ARBA" id="ARBA00022621"/>
    </source>
</evidence>
<dbReference type="GO" id="GO:0005833">
    <property type="term" value="C:hemoglobin complex"/>
    <property type="evidence" value="ECO:0007669"/>
    <property type="project" value="InterPro"/>
</dbReference>
<evidence type="ECO:0000256" key="11">
    <source>
        <dbReference type="RuleBase" id="RU000356"/>
    </source>
</evidence>
<evidence type="ECO:0000256" key="9">
    <source>
        <dbReference type="ARBA" id="ARBA00023179"/>
    </source>
</evidence>
<keyword evidence="6" id="KW-0479">Metal-binding</keyword>
<dbReference type="PROSITE" id="PS01033">
    <property type="entry name" value="GLOBIN"/>
    <property type="match status" value="1"/>
</dbReference>
<keyword evidence="7" id="KW-0007">Acetylation</keyword>
<keyword evidence="5 11" id="KW-0561">Oxygen transport</keyword>
<organism evidence="13">
    <name type="scientific">Aplysia juliana</name>
    <name type="common">Walking sea hare</name>
    <name type="synonym">Juliana's sea hare</name>
    <dbReference type="NCBI Taxonomy" id="6506"/>
    <lineage>
        <taxon>Eukaryota</taxon>
        <taxon>Metazoa</taxon>
        <taxon>Spiralia</taxon>
        <taxon>Lophotrochozoa</taxon>
        <taxon>Mollusca</taxon>
        <taxon>Gastropoda</taxon>
        <taxon>Heterobranchia</taxon>
        <taxon>Euthyneura</taxon>
        <taxon>Tectipleura</taxon>
        <taxon>Aplysiida</taxon>
        <taxon>Aplysioidea</taxon>
        <taxon>Aplysiidae</taxon>
        <taxon>Aplysia</taxon>
    </lineage>
</organism>
<evidence type="ECO:0000256" key="8">
    <source>
        <dbReference type="ARBA" id="ARBA00023004"/>
    </source>
</evidence>
<keyword evidence="4 11" id="KW-0349">Heme</keyword>
<dbReference type="GO" id="GO:0005576">
    <property type="term" value="C:extracellular region"/>
    <property type="evidence" value="ECO:0007669"/>
    <property type="project" value="InterPro"/>
</dbReference>
<dbReference type="PRINTS" id="PR00611">
    <property type="entry name" value="ERYTHCRUORIN"/>
</dbReference>
<dbReference type="InterPro" id="IPR012292">
    <property type="entry name" value="Globin/Proto"/>
</dbReference>
<sequence>MALSAADAGLLAQSWAPVFANSAANGDSFLVALFTQFPESANFFNDFKGKSLADIQASPKLRDVSSRIFARLNEFVSNAADAGKMGSMLQQFATEHAGFGVGSAQFQNVRSMFPGFVASLSAPAGDAAWNSLFGLIISALQSAGK</sequence>
<evidence type="ECO:0000256" key="7">
    <source>
        <dbReference type="ARBA" id="ARBA00022990"/>
    </source>
</evidence>
<proteinExistence type="evidence at transcript level"/>
<comment type="subunit">
    <text evidence="1">Monomer.</text>
</comment>
<dbReference type="InterPro" id="IPR002336">
    <property type="entry name" value="Erythrocruorin"/>
</dbReference>
<dbReference type="PANTHER" id="PTHR46783">
    <property type="entry name" value="CYTOGLOBIN"/>
    <property type="match status" value="1"/>
</dbReference>
<evidence type="ECO:0000256" key="3">
    <source>
        <dbReference type="ARBA" id="ARBA00022448"/>
    </source>
</evidence>
<evidence type="ECO:0000256" key="4">
    <source>
        <dbReference type="ARBA" id="ARBA00022617"/>
    </source>
</evidence>
<dbReference type="PANTHER" id="PTHR46783:SF3">
    <property type="entry name" value="GLOBIN FAMILY PROFILE DOMAIN-CONTAINING PROTEIN"/>
    <property type="match status" value="1"/>
</dbReference>
<name>O02567_APLJU</name>
<reference evidence="13" key="1">
    <citation type="submission" date="1997-04" db="EMBL/GenBank/DDBJ databases">
        <title>cDNA sequence of myoglobin from the seahare, Aplysia juliana.</title>
        <authorList>
            <person name="Yuasa H.J."/>
            <person name="Matsuoka A."/>
            <person name="Tajima G."/>
        </authorList>
    </citation>
    <scope>NUCLEOTIDE SEQUENCE</scope>
</reference>
<keyword evidence="8" id="KW-0408">Iron</keyword>
<feature type="domain" description="Globin" evidence="12">
    <location>
        <begin position="2"/>
        <end position="145"/>
    </location>
</feature>
<protein>
    <recommendedName>
        <fullName evidence="2">Globin</fullName>
    </recommendedName>
    <alternativeName>
        <fullName evidence="10">Myoglobin</fullName>
    </alternativeName>
</protein>
<dbReference type="EMBL" id="AB003277">
    <property type="protein sequence ID" value="BAA19794.1"/>
    <property type="molecule type" value="mRNA"/>
</dbReference>
<dbReference type="SUPFAM" id="SSF46458">
    <property type="entry name" value="Globin-like"/>
    <property type="match status" value="1"/>
</dbReference>
<dbReference type="GO" id="GO:0019825">
    <property type="term" value="F:oxygen binding"/>
    <property type="evidence" value="ECO:0007669"/>
    <property type="project" value="InterPro"/>
</dbReference>
<accession>O02567</accession>
<dbReference type="GO" id="GO:0020037">
    <property type="term" value="F:heme binding"/>
    <property type="evidence" value="ECO:0007669"/>
    <property type="project" value="InterPro"/>
</dbReference>
<dbReference type="InterPro" id="IPR009050">
    <property type="entry name" value="Globin-like_sf"/>
</dbReference>